<reference evidence="2 3" key="1">
    <citation type="submission" date="2019-06" db="EMBL/GenBank/DDBJ databases">
        <title>Genomic Encyclopedia of Type Strains, Phase IV (KMG-V): Genome sequencing to study the core and pangenomes of soil and plant-associated prokaryotes.</title>
        <authorList>
            <person name="Whitman W."/>
        </authorList>
    </citation>
    <scope>NUCLEOTIDE SEQUENCE [LARGE SCALE GENOMIC DNA]</scope>
    <source>
        <strain evidence="2 3">BR 11880</strain>
    </source>
</reference>
<dbReference type="Proteomes" id="UP000319859">
    <property type="component" value="Unassembled WGS sequence"/>
</dbReference>
<dbReference type="EMBL" id="VITN01000008">
    <property type="protein sequence ID" value="TWB18986.1"/>
    <property type="molecule type" value="Genomic_DNA"/>
</dbReference>
<evidence type="ECO:0000313" key="2">
    <source>
        <dbReference type="EMBL" id="TWB18986.1"/>
    </source>
</evidence>
<protein>
    <submittedName>
        <fullName evidence="2">Uncharacterized protein</fullName>
    </submittedName>
</protein>
<dbReference type="RefSeq" id="WP_145750661.1">
    <property type="nucleotide sequence ID" value="NZ_VITN01000008.1"/>
</dbReference>
<proteinExistence type="predicted"/>
<feature type="compositionally biased region" description="Basic and acidic residues" evidence="1">
    <location>
        <begin position="38"/>
        <end position="58"/>
    </location>
</feature>
<dbReference type="AlphaFoldDB" id="A0A560FBJ1"/>
<sequence>MPTRTRDLPRSREVNAIDIRGRLLALSRSHALGRRVVHRSEDRDAARFPEESEPDKDGPGPGGRH</sequence>
<organism evidence="2 3">
    <name type="scientific">Nitrospirillum amazonense</name>
    <dbReference type="NCBI Taxonomy" id="28077"/>
    <lineage>
        <taxon>Bacteria</taxon>
        <taxon>Pseudomonadati</taxon>
        <taxon>Pseudomonadota</taxon>
        <taxon>Alphaproteobacteria</taxon>
        <taxon>Rhodospirillales</taxon>
        <taxon>Azospirillaceae</taxon>
        <taxon>Nitrospirillum</taxon>
    </lineage>
</organism>
<gene>
    <name evidence="2" type="ORF">FBZ89_10842</name>
</gene>
<feature type="region of interest" description="Disordered" evidence="1">
    <location>
        <begin position="35"/>
        <end position="65"/>
    </location>
</feature>
<name>A0A560FBJ1_9PROT</name>
<evidence type="ECO:0000313" key="3">
    <source>
        <dbReference type="Proteomes" id="UP000319859"/>
    </source>
</evidence>
<evidence type="ECO:0000256" key="1">
    <source>
        <dbReference type="SAM" id="MobiDB-lite"/>
    </source>
</evidence>
<dbReference type="OrthoDB" id="9914106at2"/>
<comment type="caution">
    <text evidence="2">The sequence shown here is derived from an EMBL/GenBank/DDBJ whole genome shotgun (WGS) entry which is preliminary data.</text>
</comment>
<accession>A0A560FBJ1</accession>